<accession>A0A1G6UPH5</accession>
<organism evidence="14 15">
    <name type="scientific">Peptococcus niger</name>
    <dbReference type="NCBI Taxonomy" id="2741"/>
    <lineage>
        <taxon>Bacteria</taxon>
        <taxon>Bacillati</taxon>
        <taxon>Bacillota</taxon>
        <taxon>Clostridia</taxon>
        <taxon>Eubacteriales</taxon>
        <taxon>Peptococcaceae</taxon>
        <taxon>Peptococcus</taxon>
    </lineage>
</organism>
<gene>
    <name evidence="9" type="primary">atpC</name>
    <name evidence="14" type="ORF">SAMN04489866_103113</name>
</gene>
<feature type="coiled-coil region" evidence="11">
    <location>
        <begin position="92"/>
        <end position="127"/>
    </location>
</feature>
<dbReference type="RefSeq" id="WP_091791375.1">
    <property type="nucleotide sequence ID" value="NZ_FNAF01000003.1"/>
</dbReference>
<dbReference type="InterPro" id="IPR036794">
    <property type="entry name" value="ATP_F1_dsu/esu_C_sf"/>
</dbReference>
<comment type="function">
    <text evidence="9">Produces ATP from ADP in the presence of a proton gradient across the membrane.</text>
</comment>
<evidence type="ECO:0000256" key="5">
    <source>
        <dbReference type="ARBA" id="ARBA00023065"/>
    </source>
</evidence>
<feature type="domain" description="ATP synthase F1 complex delta/epsilon subunit N-terminal" evidence="13">
    <location>
        <begin position="7"/>
        <end position="84"/>
    </location>
</feature>
<dbReference type="Gene3D" id="1.20.5.440">
    <property type="entry name" value="ATP synthase delta/epsilon subunit, C-terminal domain"/>
    <property type="match status" value="1"/>
</dbReference>
<dbReference type="STRING" id="2741.SAMN04489866_103113"/>
<keyword evidence="5 9" id="KW-0406">Ion transport</keyword>
<proteinExistence type="inferred from homology"/>
<dbReference type="OrthoDB" id="9804110at2"/>
<dbReference type="Pfam" id="PF00401">
    <property type="entry name" value="ATP-synt_DE"/>
    <property type="match status" value="1"/>
</dbReference>
<evidence type="ECO:0000256" key="6">
    <source>
        <dbReference type="ARBA" id="ARBA00023136"/>
    </source>
</evidence>
<reference evidence="14 15" key="1">
    <citation type="submission" date="2016-10" db="EMBL/GenBank/DDBJ databases">
        <authorList>
            <person name="de Groot N.N."/>
        </authorList>
    </citation>
    <scope>NUCLEOTIDE SEQUENCE [LARGE SCALE GENOMIC DNA]</scope>
    <source>
        <strain evidence="14 15">DSM 20475</strain>
    </source>
</reference>
<evidence type="ECO:0000259" key="12">
    <source>
        <dbReference type="Pfam" id="PF00401"/>
    </source>
</evidence>
<keyword evidence="7 9" id="KW-0139">CF(1)</keyword>
<protein>
    <recommendedName>
        <fullName evidence="9">ATP synthase epsilon chain</fullName>
    </recommendedName>
    <alternativeName>
        <fullName evidence="9">ATP synthase F1 sector epsilon subunit</fullName>
    </alternativeName>
    <alternativeName>
        <fullName evidence="9">F-ATPase epsilon subunit</fullName>
    </alternativeName>
</protein>
<evidence type="ECO:0000313" key="15">
    <source>
        <dbReference type="Proteomes" id="UP000198995"/>
    </source>
</evidence>
<keyword evidence="8 9" id="KW-0066">ATP synthesis</keyword>
<dbReference type="NCBIfam" id="TIGR01216">
    <property type="entry name" value="ATP_synt_epsi"/>
    <property type="match status" value="1"/>
</dbReference>
<feature type="domain" description="ATP synthase epsilon subunit C-terminal" evidence="12">
    <location>
        <begin position="89"/>
        <end position="131"/>
    </location>
</feature>
<evidence type="ECO:0000256" key="2">
    <source>
        <dbReference type="ARBA" id="ARBA00005712"/>
    </source>
</evidence>
<keyword evidence="3 9" id="KW-0813">Transport</keyword>
<dbReference type="SUPFAM" id="SSF46604">
    <property type="entry name" value="Epsilon subunit of F1F0-ATP synthase C-terminal domain"/>
    <property type="match status" value="1"/>
</dbReference>
<evidence type="ECO:0000256" key="7">
    <source>
        <dbReference type="ARBA" id="ARBA00023196"/>
    </source>
</evidence>
<comment type="similarity">
    <text evidence="2 9 10">Belongs to the ATPase epsilon chain family.</text>
</comment>
<dbReference type="InterPro" id="IPR001469">
    <property type="entry name" value="ATP_synth_F1_dsu/esu"/>
</dbReference>
<dbReference type="GO" id="GO:0005524">
    <property type="term" value="F:ATP binding"/>
    <property type="evidence" value="ECO:0007669"/>
    <property type="project" value="UniProtKB-UniRule"/>
</dbReference>
<name>A0A1G6UPH5_PEPNI</name>
<evidence type="ECO:0000256" key="8">
    <source>
        <dbReference type="ARBA" id="ARBA00023310"/>
    </source>
</evidence>
<keyword evidence="6 9" id="KW-0472">Membrane</keyword>
<dbReference type="Pfam" id="PF02823">
    <property type="entry name" value="ATP-synt_DE_N"/>
    <property type="match status" value="1"/>
</dbReference>
<dbReference type="AlphaFoldDB" id="A0A1G6UPH5"/>
<evidence type="ECO:0000256" key="1">
    <source>
        <dbReference type="ARBA" id="ARBA00004202"/>
    </source>
</evidence>
<dbReference type="InterPro" id="IPR036771">
    <property type="entry name" value="ATPsynth_dsu/esu_N"/>
</dbReference>
<dbReference type="HAMAP" id="MF_00530">
    <property type="entry name" value="ATP_synth_epsil_bac"/>
    <property type="match status" value="1"/>
</dbReference>
<dbReference type="InterPro" id="IPR020546">
    <property type="entry name" value="ATP_synth_F1_dsu/esu_N"/>
</dbReference>
<dbReference type="GO" id="GO:0005886">
    <property type="term" value="C:plasma membrane"/>
    <property type="evidence" value="ECO:0007669"/>
    <property type="project" value="UniProtKB-SubCell"/>
</dbReference>
<sequence>MAGKKTHLDVITPRGVALNIDCDLVVVTSTNGEMGFMANHAPTLAALVPQVVRYTVDGEQKVIFASGGFVEVNHNTVSILAPAAETASEIDFKRAEAAKARALERLKKSEEIDVMRAEAALARANARLKMSEYHHPIGL</sequence>
<keyword evidence="9" id="KW-0375">Hydrogen ion transport</keyword>
<evidence type="ECO:0000313" key="14">
    <source>
        <dbReference type="EMBL" id="SDD43242.1"/>
    </source>
</evidence>
<evidence type="ECO:0000256" key="4">
    <source>
        <dbReference type="ARBA" id="ARBA00022475"/>
    </source>
</evidence>
<dbReference type="PANTHER" id="PTHR13822">
    <property type="entry name" value="ATP SYNTHASE DELTA/EPSILON CHAIN"/>
    <property type="match status" value="1"/>
</dbReference>
<dbReference type="GO" id="GO:0046933">
    <property type="term" value="F:proton-transporting ATP synthase activity, rotational mechanism"/>
    <property type="evidence" value="ECO:0007669"/>
    <property type="project" value="UniProtKB-UniRule"/>
</dbReference>
<evidence type="ECO:0000256" key="3">
    <source>
        <dbReference type="ARBA" id="ARBA00022448"/>
    </source>
</evidence>
<keyword evidence="15" id="KW-1185">Reference proteome</keyword>
<evidence type="ECO:0000259" key="13">
    <source>
        <dbReference type="Pfam" id="PF02823"/>
    </source>
</evidence>
<dbReference type="GO" id="GO:0045259">
    <property type="term" value="C:proton-transporting ATP synthase complex"/>
    <property type="evidence" value="ECO:0007669"/>
    <property type="project" value="UniProtKB-KW"/>
</dbReference>
<dbReference type="Proteomes" id="UP000198995">
    <property type="component" value="Unassembled WGS sequence"/>
</dbReference>
<comment type="subcellular location">
    <subcellularLocation>
        <location evidence="1 9">Cell membrane</location>
        <topology evidence="1 9">Peripheral membrane protein</topology>
    </subcellularLocation>
</comment>
<dbReference type="CDD" id="cd12152">
    <property type="entry name" value="F1-ATPase_delta"/>
    <property type="match status" value="1"/>
</dbReference>
<dbReference type="InterPro" id="IPR020547">
    <property type="entry name" value="ATP_synth_F1_esu_C"/>
</dbReference>
<dbReference type="EMBL" id="FNAF01000003">
    <property type="protein sequence ID" value="SDD43242.1"/>
    <property type="molecule type" value="Genomic_DNA"/>
</dbReference>
<dbReference type="PANTHER" id="PTHR13822:SF10">
    <property type="entry name" value="ATP SYNTHASE EPSILON CHAIN, CHLOROPLASTIC"/>
    <property type="match status" value="1"/>
</dbReference>
<evidence type="ECO:0000256" key="10">
    <source>
        <dbReference type="RuleBase" id="RU003656"/>
    </source>
</evidence>
<keyword evidence="11" id="KW-0175">Coiled coil</keyword>
<evidence type="ECO:0000256" key="11">
    <source>
        <dbReference type="SAM" id="Coils"/>
    </source>
</evidence>
<dbReference type="Gene3D" id="2.60.15.10">
    <property type="entry name" value="F0F1 ATP synthase delta/epsilon subunit, N-terminal"/>
    <property type="match status" value="1"/>
</dbReference>
<dbReference type="SUPFAM" id="SSF51344">
    <property type="entry name" value="Epsilon subunit of F1F0-ATP synthase N-terminal domain"/>
    <property type="match status" value="1"/>
</dbReference>
<evidence type="ECO:0000256" key="9">
    <source>
        <dbReference type="HAMAP-Rule" id="MF_00530"/>
    </source>
</evidence>
<comment type="subunit">
    <text evidence="9 10">F-type ATPases have 2 components, CF(1) - the catalytic core - and CF(0) - the membrane proton channel. CF(1) has five subunits: alpha(3), beta(3), gamma(1), delta(1), epsilon(1). CF(0) has three main subunits: a, b and c.</text>
</comment>
<keyword evidence="4 9" id="KW-1003">Cell membrane</keyword>